<keyword evidence="4 7" id="KW-0812">Transmembrane</keyword>
<evidence type="ECO:0000256" key="2">
    <source>
        <dbReference type="ARBA" id="ARBA00007362"/>
    </source>
</evidence>
<evidence type="ECO:0000313" key="9">
    <source>
        <dbReference type="EMBL" id="MZL69590.1"/>
    </source>
</evidence>
<evidence type="ECO:0000256" key="1">
    <source>
        <dbReference type="ARBA" id="ARBA00004651"/>
    </source>
</evidence>
<gene>
    <name evidence="9" type="ORF">GT747_07435</name>
    <name evidence="10" type="ORF">SAMN05444424_0693</name>
</gene>
<comment type="subcellular location">
    <subcellularLocation>
        <location evidence="1">Cell membrane</location>
        <topology evidence="1">Multi-pass membrane protein</topology>
    </subcellularLocation>
</comment>
<organism evidence="10 11">
    <name type="scientific">Bittarella massiliensis</name>
    <name type="common">ex Durand et al. 2017</name>
    <dbReference type="NCBI Taxonomy" id="1720313"/>
    <lineage>
        <taxon>Bacteria</taxon>
        <taxon>Bacillati</taxon>
        <taxon>Bacillota</taxon>
        <taxon>Clostridia</taxon>
        <taxon>Eubacteriales</taxon>
        <taxon>Oscillospiraceae</taxon>
        <taxon>Bittarella (ex Durand et al. 2017)</taxon>
    </lineage>
</organism>
<dbReference type="PANTHER" id="PTHR42920">
    <property type="entry name" value="OS03G0707200 PROTEIN-RELATED"/>
    <property type="match status" value="1"/>
</dbReference>
<evidence type="ECO:0000256" key="6">
    <source>
        <dbReference type="ARBA" id="ARBA00023136"/>
    </source>
</evidence>
<dbReference type="Pfam" id="PF00892">
    <property type="entry name" value="EamA"/>
    <property type="match status" value="2"/>
</dbReference>
<comment type="caution">
    <text evidence="10">The sequence shown here is derived from an EMBL/GenBank/DDBJ whole genome shotgun (WGS) entry which is preliminary data.</text>
</comment>
<reference evidence="9 12" key="3">
    <citation type="journal article" date="2019" name="Nat. Med.">
        <title>A library of human gut bacterial isolates paired with longitudinal multiomics data enables mechanistic microbiome research.</title>
        <authorList>
            <person name="Poyet M."/>
            <person name="Groussin M."/>
            <person name="Gibbons S.M."/>
            <person name="Avila-Pacheco J."/>
            <person name="Jiang X."/>
            <person name="Kearney S.M."/>
            <person name="Perrotta A.R."/>
            <person name="Berdy B."/>
            <person name="Zhao S."/>
            <person name="Lieberman T.D."/>
            <person name="Swanson P.K."/>
            <person name="Smith M."/>
            <person name="Roesemann S."/>
            <person name="Alexander J.E."/>
            <person name="Rich S.A."/>
            <person name="Livny J."/>
            <person name="Vlamakis H."/>
            <person name="Clish C."/>
            <person name="Bullock K."/>
            <person name="Deik A."/>
            <person name="Scott J."/>
            <person name="Pierce K.A."/>
            <person name="Xavier R.J."/>
            <person name="Alm E.J."/>
        </authorList>
    </citation>
    <scope>NUCLEOTIDE SEQUENCE [LARGE SCALE GENOMIC DNA]</scope>
    <source>
        <strain evidence="9 12">BIOML-A2</strain>
    </source>
</reference>
<keyword evidence="6 7" id="KW-0472">Membrane</keyword>
<feature type="domain" description="EamA" evidence="8">
    <location>
        <begin position="150"/>
        <end position="284"/>
    </location>
</feature>
<feature type="transmembrane region" description="Helical" evidence="7">
    <location>
        <begin position="211"/>
        <end position="231"/>
    </location>
</feature>
<feature type="transmembrane region" description="Helical" evidence="7">
    <location>
        <begin position="152"/>
        <end position="172"/>
    </location>
</feature>
<evidence type="ECO:0000256" key="5">
    <source>
        <dbReference type="ARBA" id="ARBA00022989"/>
    </source>
</evidence>
<feature type="transmembrane region" description="Helical" evidence="7">
    <location>
        <begin position="125"/>
        <end position="146"/>
    </location>
</feature>
<evidence type="ECO:0000256" key="3">
    <source>
        <dbReference type="ARBA" id="ARBA00022475"/>
    </source>
</evidence>
<evidence type="ECO:0000259" key="8">
    <source>
        <dbReference type="Pfam" id="PF00892"/>
    </source>
</evidence>
<dbReference type="InterPro" id="IPR037185">
    <property type="entry name" value="EmrE-like"/>
</dbReference>
<reference evidence="11" key="2">
    <citation type="submission" date="2016-11" db="EMBL/GenBank/DDBJ databases">
        <authorList>
            <person name="Jaros S."/>
            <person name="Januszkiewicz K."/>
            <person name="Wedrychowicz H."/>
        </authorList>
    </citation>
    <scope>NUCLEOTIDE SEQUENCE [LARGE SCALE GENOMIC DNA]</scope>
    <source>
        <strain evidence="11">DSM 4029</strain>
    </source>
</reference>
<evidence type="ECO:0000313" key="11">
    <source>
        <dbReference type="Proteomes" id="UP000184089"/>
    </source>
</evidence>
<comment type="similarity">
    <text evidence="2">Belongs to the EamA transporter family.</text>
</comment>
<dbReference type="InterPro" id="IPR051258">
    <property type="entry name" value="Diverse_Substrate_Transporter"/>
</dbReference>
<feature type="transmembrane region" description="Helical" evidence="7">
    <location>
        <begin position="266"/>
        <end position="288"/>
    </location>
</feature>
<name>A0AAQ1RV79_9FIRM</name>
<keyword evidence="5 7" id="KW-1133">Transmembrane helix</keyword>
<feature type="transmembrane region" description="Helical" evidence="7">
    <location>
        <begin position="38"/>
        <end position="57"/>
    </location>
</feature>
<dbReference type="AlphaFoldDB" id="A0AAQ1RV79"/>
<dbReference type="Proteomes" id="UP000184089">
    <property type="component" value="Unassembled WGS sequence"/>
</dbReference>
<evidence type="ECO:0000313" key="10">
    <source>
        <dbReference type="EMBL" id="SHF79201.1"/>
    </source>
</evidence>
<dbReference type="RefSeq" id="WP_021659922.1">
    <property type="nucleotide sequence ID" value="NZ_FQVY01000001.1"/>
</dbReference>
<keyword evidence="3" id="KW-1003">Cell membrane</keyword>
<feature type="transmembrane region" description="Helical" evidence="7">
    <location>
        <begin position="69"/>
        <end position="91"/>
    </location>
</feature>
<evidence type="ECO:0000256" key="4">
    <source>
        <dbReference type="ARBA" id="ARBA00022692"/>
    </source>
</evidence>
<evidence type="ECO:0000256" key="7">
    <source>
        <dbReference type="SAM" id="Phobius"/>
    </source>
</evidence>
<dbReference type="GO" id="GO:0005886">
    <property type="term" value="C:plasma membrane"/>
    <property type="evidence" value="ECO:0007669"/>
    <property type="project" value="UniProtKB-SubCell"/>
</dbReference>
<keyword evidence="12" id="KW-1185">Reference proteome</keyword>
<feature type="transmembrane region" description="Helical" evidence="7">
    <location>
        <begin position="179"/>
        <end position="199"/>
    </location>
</feature>
<feature type="transmembrane region" description="Helical" evidence="7">
    <location>
        <begin position="12"/>
        <end position="32"/>
    </location>
</feature>
<reference evidence="10" key="1">
    <citation type="submission" date="2016-11" db="EMBL/GenBank/DDBJ databases">
        <authorList>
            <person name="Varghese N."/>
            <person name="Submissions S."/>
        </authorList>
    </citation>
    <scope>NUCLEOTIDE SEQUENCE</scope>
    <source>
        <strain evidence="10">DSM 4029</strain>
    </source>
</reference>
<dbReference type="InterPro" id="IPR000620">
    <property type="entry name" value="EamA_dom"/>
</dbReference>
<sequence length="301" mass="32422">MIGWLRRTEATGELVLLAVLWGYGYVAGAQALEGGLTPFLVVFARFLIASVAMALLAWRQLLQITALQLRLGVISGLLLFVGFVLQTFGMAHTTPSNNAFLTSTNVAFVPFFVWLAERHPPKKQALLGAAACMVGVWVLTGGGALHLGAGDLFSLAGAVVFAVQIAYIGHISTRIEVKVFNFIQMLTVTLVSGLSFLLFEAGSLPPIQPKLALAGVLYLGVFSTCVCYLLQLHAQQRASASKAALIMSTEALFGTIFSVLRGYDRFSWDLVGGGLIILLSVLVVELDFKALFRRKSRVKKG</sequence>
<dbReference type="Proteomes" id="UP000474718">
    <property type="component" value="Unassembled WGS sequence"/>
</dbReference>
<dbReference type="EMBL" id="FQVY01000001">
    <property type="protein sequence ID" value="SHF79201.1"/>
    <property type="molecule type" value="Genomic_DNA"/>
</dbReference>
<dbReference type="PANTHER" id="PTHR42920:SF5">
    <property type="entry name" value="EAMA DOMAIN-CONTAINING PROTEIN"/>
    <property type="match status" value="1"/>
</dbReference>
<feature type="transmembrane region" description="Helical" evidence="7">
    <location>
        <begin position="243"/>
        <end position="260"/>
    </location>
</feature>
<feature type="transmembrane region" description="Helical" evidence="7">
    <location>
        <begin position="97"/>
        <end position="116"/>
    </location>
</feature>
<proteinExistence type="inferred from homology"/>
<dbReference type="SUPFAM" id="SSF103481">
    <property type="entry name" value="Multidrug resistance efflux transporter EmrE"/>
    <property type="match status" value="2"/>
</dbReference>
<dbReference type="EMBL" id="WWVX01000004">
    <property type="protein sequence ID" value="MZL69590.1"/>
    <property type="molecule type" value="Genomic_DNA"/>
</dbReference>
<accession>A0AAQ1RV79</accession>
<protein>
    <submittedName>
        <fullName evidence="9">EamA family transporter</fullName>
    </submittedName>
    <submittedName>
        <fullName evidence="10">Permease of the drug/metabolite transporter (DMT) superfamily</fullName>
    </submittedName>
</protein>
<evidence type="ECO:0000313" key="12">
    <source>
        <dbReference type="Proteomes" id="UP000474718"/>
    </source>
</evidence>
<feature type="domain" description="EamA" evidence="8">
    <location>
        <begin position="15"/>
        <end position="140"/>
    </location>
</feature>